<comment type="caution">
    <text evidence="2">The sequence shown here is derived from an EMBL/GenBank/DDBJ whole genome shotgun (WGS) entry which is preliminary data.</text>
</comment>
<keyword evidence="3" id="KW-1185">Reference proteome</keyword>
<dbReference type="EMBL" id="JBFOHK010000001">
    <property type="protein sequence ID" value="MEW9570859.1"/>
    <property type="molecule type" value="Genomic_DNA"/>
</dbReference>
<gene>
    <name evidence="2" type="ORF">ABQJ54_03790</name>
</gene>
<evidence type="ECO:0000256" key="1">
    <source>
        <dbReference type="SAM" id="MobiDB-lite"/>
    </source>
</evidence>
<evidence type="ECO:0000313" key="3">
    <source>
        <dbReference type="Proteomes" id="UP001556220"/>
    </source>
</evidence>
<sequence length="144" mass="15718">MAMQTLVPEIPTDDDCALTIRESEHVRLMTLIHGAQSIAEALEQESTPGTLFSSRTAQRLRALQWLALDEADDIVIELPRSDAAVPSRNRLGNILADAAALPDADMDVLVSMLRGMRNGMDMDPDSLRSASDNDLRALAHGRPQ</sequence>
<feature type="region of interest" description="Disordered" evidence="1">
    <location>
        <begin position="121"/>
        <end position="144"/>
    </location>
</feature>
<reference evidence="2 3" key="1">
    <citation type="submission" date="2024-06" db="EMBL/GenBank/DDBJ databases">
        <authorList>
            <person name="Woo H."/>
        </authorList>
    </citation>
    <scope>NUCLEOTIDE SEQUENCE [LARGE SCALE GENOMIC DNA]</scope>
    <source>
        <strain evidence="2 3">Si-c</strain>
    </source>
</reference>
<proteinExistence type="predicted"/>
<dbReference type="RefSeq" id="WP_367852930.1">
    <property type="nucleotide sequence ID" value="NZ_JBFOHK010000001.1"/>
</dbReference>
<evidence type="ECO:0000313" key="2">
    <source>
        <dbReference type="EMBL" id="MEW9570859.1"/>
    </source>
</evidence>
<dbReference type="Proteomes" id="UP001556220">
    <property type="component" value="Unassembled WGS sequence"/>
</dbReference>
<organism evidence="2 3">
    <name type="scientific">Rhodanobacter lycopersici</name>
    <dbReference type="NCBI Taxonomy" id="3162487"/>
    <lineage>
        <taxon>Bacteria</taxon>
        <taxon>Pseudomonadati</taxon>
        <taxon>Pseudomonadota</taxon>
        <taxon>Gammaproteobacteria</taxon>
        <taxon>Lysobacterales</taxon>
        <taxon>Rhodanobacteraceae</taxon>
        <taxon>Rhodanobacter</taxon>
    </lineage>
</organism>
<name>A0ABV3QB98_9GAMM</name>
<protein>
    <submittedName>
        <fullName evidence="2">Uncharacterized protein</fullName>
    </submittedName>
</protein>
<accession>A0ABV3QB98</accession>